<organism evidence="5 6">
    <name type="scientific">Arthrobacter flavus</name>
    <dbReference type="NCBI Taxonomy" id="95172"/>
    <lineage>
        <taxon>Bacteria</taxon>
        <taxon>Bacillati</taxon>
        <taxon>Actinomycetota</taxon>
        <taxon>Actinomycetes</taxon>
        <taxon>Micrococcales</taxon>
        <taxon>Micrococcaceae</taxon>
        <taxon>Arthrobacter</taxon>
    </lineage>
</organism>
<evidence type="ECO:0000256" key="2">
    <source>
        <dbReference type="ARBA" id="ARBA00023034"/>
    </source>
</evidence>
<dbReference type="Gene3D" id="1.10.3630.10">
    <property type="entry name" value="yeast vps74-n-term truncation variant domain like"/>
    <property type="match status" value="1"/>
</dbReference>
<dbReference type="InterPro" id="IPR038261">
    <property type="entry name" value="GPP34-like_sf"/>
</dbReference>
<keyword evidence="3" id="KW-0446">Lipid-binding</keyword>
<dbReference type="InterPro" id="IPR008628">
    <property type="entry name" value="GPP34-like"/>
</dbReference>
<keyword evidence="6" id="KW-1185">Reference proteome</keyword>
<evidence type="ECO:0000313" key="5">
    <source>
        <dbReference type="EMBL" id="MFD1845978.1"/>
    </source>
</evidence>
<evidence type="ECO:0000313" key="6">
    <source>
        <dbReference type="Proteomes" id="UP001597307"/>
    </source>
</evidence>
<keyword evidence="4" id="KW-0472">Membrane</keyword>
<dbReference type="EMBL" id="JBHUGA010000011">
    <property type="protein sequence ID" value="MFD1845978.1"/>
    <property type="molecule type" value="Genomic_DNA"/>
</dbReference>
<proteinExistence type="predicted"/>
<keyword evidence="2" id="KW-0333">Golgi apparatus</keyword>
<evidence type="ECO:0000256" key="1">
    <source>
        <dbReference type="ARBA" id="ARBA00004255"/>
    </source>
</evidence>
<reference evidence="6" key="1">
    <citation type="journal article" date="2019" name="Int. J. Syst. Evol. Microbiol.">
        <title>The Global Catalogue of Microorganisms (GCM) 10K type strain sequencing project: providing services to taxonomists for standard genome sequencing and annotation.</title>
        <authorList>
            <consortium name="The Broad Institute Genomics Platform"/>
            <consortium name="The Broad Institute Genome Sequencing Center for Infectious Disease"/>
            <person name="Wu L."/>
            <person name="Ma J."/>
        </authorList>
    </citation>
    <scope>NUCLEOTIDE SEQUENCE [LARGE SCALE GENOMIC DNA]</scope>
    <source>
        <strain evidence="6">JCM 11496</strain>
    </source>
</reference>
<accession>A0ABW4Q5C9</accession>
<dbReference type="Pfam" id="PF05719">
    <property type="entry name" value="GPP34"/>
    <property type="match status" value="1"/>
</dbReference>
<comment type="subcellular location">
    <subcellularLocation>
        <location evidence="1">Golgi apparatus membrane</location>
        <topology evidence="1">Peripheral membrane protein</topology>
        <orientation evidence="1">Cytoplasmic side</orientation>
    </subcellularLocation>
</comment>
<gene>
    <name evidence="5" type="ORF">ACFSFX_05140</name>
</gene>
<evidence type="ECO:0000256" key="4">
    <source>
        <dbReference type="ARBA" id="ARBA00023136"/>
    </source>
</evidence>
<comment type="caution">
    <text evidence="5">The sequence shown here is derived from an EMBL/GenBank/DDBJ whole genome shotgun (WGS) entry which is preliminary data.</text>
</comment>
<evidence type="ECO:0000256" key="3">
    <source>
        <dbReference type="ARBA" id="ARBA00023121"/>
    </source>
</evidence>
<dbReference type="RefSeq" id="WP_343880400.1">
    <property type="nucleotide sequence ID" value="NZ_BAAAIJ010000047.1"/>
</dbReference>
<dbReference type="Proteomes" id="UP001597307">
    <property type="component" value="Unassembled WGS sequence"/>
</dbReference>
<name>A0ABW4Q5C9_9MICC</name>
<sequence length="241" mass="25548">MTTNDNAPATETDQPDTIPADRALVEDILLLLFQPDSGTIAGENILFYVLGGAAVAELALTGRAEPRPTGLFSKPIHPIGTVPPADVLLAPAWDYLTEKPRGAQTVLAAIGPYLRGPVLDRLVARGDLRRESYKSLGFIPSTKYVLNSGRREELLNRVRGVLLRGEDSDPRTAAATALLSASGTLPQFHREIPWSGAVYTRGKELEKGDWGAAAASSAVIRTMAAVVTGALSAVAVQASRP</sequence>
<protein>
    <submittedName>
        <fullName evidence="5">GPP34 family phosphoprotein</fullName>
    </submittedName>
</protein>